<evidence type="ECO:0000256" key="1">
    <source>
        <dbReference type="SAM" id="MobiDB-lite"/>
    </source>
</evidence>
<evidence type="ECO:0000313" key="3">
    <source>
        <dbReference type="Proteomes" id="UP000036987"/>
    </source>
</evidence>
<dbReference type="Proteomes" id="UP000036987">
    <property type="component" value="Unassembled WGS sequence"/>
</dbReference>
<gene>
    <name evidence="2" type="ORF">ZOSMA_56G00420</name>
</gene>
<feature type="region of interest" description="Disordered" evidence="1">
    <location>
        <begin position="289"/>
        <end position="314"/>
    </location>
</feature>
<keyword evidence="3" id="KW-1185">Reference proteome</keyword>
<sequence length="337" mass="36756">MQEQFPFPTCFSGGRDENDDNKLMALGASKSGQSALSSVYRVKIAGCCHLVTITWCRNLFGHGLSVCVEATSGGGGSGTGSSKFDLLLRPWNFWKRQGSKRVCLDEGDDVTVEVFWDLRDAKFASVDPEPVSGYYVAVVSDHVVVLVIGDLKKDAFRRSESPPSVTDAVLVSKKEHVFGKRKFSTKAKFHEKGSFHDITIECKCNPSSAAAASGIGAVGELELDREMLIRVDGSVAIHVKHLQWKFRGNGSFSLGKIKVEVFWNIHDWIFGPGLRHALFIFRPTSPPPSPSPSKGTLAAVMASPLPPPRSCSSDHDDILGDGSSDFSLFLYAWKVES</sequence>
<name>A0A0K9NVL7_ZOSMR</name>
<dbReference type="AlphaFoldDB" id="A0A0K9NVL7"/>
<accession>A0A0K9NVL7</accession>
<comment type="caution">
    <text evidence="2">The sequence shown here is derived from an EMBL/GenBank/DDBJ whole genome shotgun (WGS) entry which is preliminary data.</text>
</comment>
<organism evidence="2 3">
    <name type="scientific">Zostera marina</name>
    <name type="common">Eelgrass</name>
    <dbReference type="NCBI Taxonomy" id="29655"/>
    <lineage>
        <taxon>Eukaryota</taxon>
        <taxon>Viridiplantae</taxon>
        <taxon>Streptophyta</taxon>
        <taxon>Embryophyta</taxon>
        <taxon>Tracheophyta</taxon>
        <taxon>Spermatophyta</taxon>
        <taxon>Magnoliopsida</taxon>
        <taxon>Liliopsida</taxon>
        <taxon>Zosteraceae</taxon>
        <taxon>Zostera</taxon>
    </lineage>
</organism>
<dbReference type="PANTHER" id="PTHR31972">
    <property type="entry name" value="EXPRESSED PROTEIN"/>
    <property type="match status" value="1"/>
</dbReference>
<evidence type="ECO:0008006" key="4">
    <source>
        <dbReference type="Google" id="ProtNLM"/>
    </source>
</evidence>
<proteinExistence type="predicted"/>
<evidence type="ECO:0000313" key="2">
    <source>
        <dbReference type="EMBL" id="KMZ60811.1"/>
    </source>
</evidence>
<dbReference type="OMA" id="EAQYSCK"/>
<dbReference type="InterPro" id="IPR008586">
    <property type="entry name" value="DUF868_pln"/>
</dbReference>
<dbReference type="OrthoDB" id="731074at2759"/>
<dbReference type="Pfam" id="PF05910">
    <property type="entry name" value="DUF868"/>
    <property type="match status" value="1"/>
</dbReference>
<protein>
    <recommendedName>
        <fullName evidence="4">DUF868 family protein</fullName>
    </recommendedName>
</protein>
<reference evidence="3" key="1">
    <citation type="journal article" date="2016" name="Nature">
        <title>The genome of the seagrass Zostera marina reveals angiosperm adaptation to the sea.</title>
        <authorList>
            <person name="Olsen J.L."/>
            <person name="Rouze P."/>
            <person name="Verhelst B."/>
            <person name="Lin Y.-C."/>
            <person name="Bayer T."/>
            <person name="Collen J."/>
            <person name="Dattolo E."/>
            <person name="De Paoli E."/>
            <person name="Dittami S."/>
            <person name="Maumus F."/>
            <person name="Michel G."/>
            <person name="Kersting A."/>
            <person name="Lauritano C."/>
            <person name="Lohaus R."/>
            <person name="Toepel M."/>
            <person name="Tonon T."/>
            <person name="Vanneste K."/>
            <person name="Amirebrahimi M."/>
            <person name="Brakel J."/>
            <person name="Bostroem C."/>
            <person name="Chovatia M."/>
            <person name="Grimwood J."/>
            <person name="Jenkins J.W."/>
            <person name="Jueterbock A."/>
            <person name="Mraz A."/>
            <person name="Stam W.T."/>
            <person name="Tice H."/>
            <person name="Bornberg-Bauer E."/>
            <person name="Green P.J."/>
            <person name="Pearson G.A."/>
            <person name="Procaccini G."/>
            <person name="Duarte C.M."/>
            <person name="Schmutz J."/>
            <person name="Reusch T.B.H."/>
            <person name="Van de Peer Y."/>
        </authorList>
    </citation>
    <scope>NUCLEOTIDE SEQUENCE [LARGE SCALE GENOMIC DNA]</scope>
    <source>
        <strain evidence="3">cv. Finnish</strain>
    </source>
</reference>
<dbReference type="PANTHER" id="PTHR31972:SF12">
    <property type="entry name" value="OS01G0909400 PROTEIN"/>
    <property type="match status" value="1"/>
</dbReference>
<dbReference type="EMBL" id="LFYR01001565">
    <property type="protein sequence ID" value="KMZ60811.1"/>
    <property type="molecule type" value="Genomic_DNA"/>
</dbReference>